<feature type="region of interest" description="Disordered" evidence="1">
    <location>
        <begin position="1"/>
        <end position="25"/>
    </location>
</feature>
<feature type="domain" description="BTB" evidence="2">
    <location>
        <begin position="42"/>
        <end position="111"/>
    </location>
</feature>
<gene>
    <name evidence="3" type="ORF">D6D10_08004</name>
</gene>
<dbReference type="InterPro" id="IPR000210">
    <property type="entry name" value="BTB/POZ_dom"/>
</dbReference>
<dbReference type="AlphaFoldDB" id="A0A4S9EFB3"/>
<evidence type="ECO:0000313" key="4">
    <source>
        <dbReference type="Proteomes" id="UP000308953"/>
    </source>
</evidence>
<reference evidence="3 4" key="1">
    <citation type="submission" date="2018-10" db="EMBL/GenBank/DDBJ databases">
        <title>Fifty Aureobasidium pullulans genomes reveal a recombining polyextremotolerant generalist.</title>
        <authorList>
            <person name="Gostincar C."/>
            <person name="Turk M."/>
            <person name="Zajc J."/>
            <person name="Gunde-Cimerman N."/>
        </authorList>
    </citation>
    <scope>NUCLEOTIDE SEQUENCE [LARGE SCALE GENOMIC DNA]</scope>
    <source>
        <strain evidence="3 4">EXF-9785</strain>
    </source>
</reference>
<dbReference type="SUPFAM" id="SSF54695">
    <property type="entry name" value="POZ domain"/>
    <property type="match status" value="1"/>
</dbReference>
<evidence type="ECO:0000256" key="1">
    <source>
        <dbReference type="SAM" id="MobiDB-lite"/>
    </source>
</evidence>
<comment type="caution">
    <text evidence="3">The sequence shown here is derived from an EMBL/GenBank/DDBJ whole genome shotgun (WGS) entry which is preliminary data.</text>
</comment>
<feature type="compositionally biased region" description="Basic and acidic residues" evidence="1">
    <location>
        <begin position="248"/>
        <end position="258"/>
    </location>
</feature>
<dbReference type="Gene3D" id="3.30.710.10">
    <property type="entry name" value="Potassium Channel Kv1.1, Chain A"/>
    <property type="match status" value="1"/>
</dbReference>
<feature type="compositionally biased region" description="Polar residues" evidence="1">
    <location>
        <begin position="1"/>
        <end position="16"/>
    </location>
</feature>
<dbReference type="PANTHER" id="PTHR47843">
    <property type="entry name" value="BTB DOMAIN-CONTAINING PROTEIN-RELATED"/>
    <property type="match status" value="1"/>
</dbReference>
<dbReference type="InterPro" id="IPR011333">
    <property type="entry name" value="SKP1/BTB/POZ_sf"/>
</dbReference>
<proteinExistence type="predicted"/>
<dbReference type="Proteomes" id="UP000308953">
    <property type="component" value="Unassembled WGS sequence"/>
</dbReference>
<dbReference type="EMBL" id="QZAV01000252">
    <property type="protein sequence ID" value="THX32886.1"/>
    <property type="molecule type" value="Genomic_DNA"/>
</dbReference>
<protein>
    <recommendedName>
        <fullName evidence="2">BTB domain-containing protein</fullName>
    </recommendedName>
</protein>
<sequence length="267" mass="30613">MSTVLLSSKSASGDQPQPQPKEEWKRRVWNITKMANLVSGSTAMVILLDEDEQNPFSVHKDLLCFYSPYHDRLLNGPFKEAGSTRIKLPVTSLVLKLFSTWLYTGQIITPSTQDACSVNNPERRIQYDRHHTKLVDLYIFADSLNCIALERAAFVQLYKLVRLAKGPMQIFKLVDNGLEHSGLYKYWVDYWAAHYDSMILRILVDPLPSTFAHHLLLRKCELDLNPKTEACGTWRLNADQVFGNTCTDRNHDRQHEESSEGQDQNDA</sequence>
<dbReference type="CDD" id="cd18186">
    <property type="entry name" value="BTB_POZ_ZBTB_KLHL-like"/>
    <property type="match status" value="1"/>
</dbReference>
<organism evidence="3 4">
    <name type="scientific">Aureobasidium pullulans</name>
    <name type="common">Black yeast</name>
    <name type="synonym">Pullularia pullulans</name>
    <dbReference type="NCBI Taxonomy" id="5580"/>
    <lineage>
        <taxon>Eukaryota</taxon>
        <taxon>Fungi</taxon>
        <taxon>Dikarya</taxon>
        <taxon>Ascomycota</taxon>
        <taxon>Pezizomycotina</taxon>
        <taxon>Dothideomycetes</taxon>
        <taxon>Dothideomycetidae</taxon>
        <taxon>Dothideales</taxon>
        <taxon>Saccotheciaceae</taxon>
        <taxon>Aureobasidium</taxon>
    </lineage>
</organism>
<evidence type="ECO:0000259" key="2">
    <source>
        <dbReference type="PROSITE" id="PS50097"/>
    </source>
</evidence>
<dbReference type="PROSITE" id="PS50097">
    <property type="entry name" value="BTB"/>
    <property type="match status" value="1"/>
</dbReference>
<feature type="region of interest" description="Disordered" evidence="1">
    <location>
        <begin position="247"/>
        <end position="267"/>
    </location>
</feature>
<accession>A0A4S9EFB3</accession>
<dbReference type="PANTHER" id="PTHR47843:SF3">
    <property type="entry name" value="BTB DOMAIN-CONTAINING PROTEIN"/>
    <property type="match status" value="1"/>
</dbReference>
<name>A0A4S9EFB3_AURPU</name>
<evidence type="ECO:0000313" key="3">
    <source>
        <dbReference type="EMBL" id="THX32886.1"/>
    </source>
</evidence>